<keyword evidence="3" id="KW-1185">Reference proteome</keyword>
<evidence type="ECO:0000256" key="1">
    <source>
        <dbReference type="PIRNR" id="PIRNR005295"/>
    </source>
</evidence>
<dbReference type="Proteomes" id="UP000616779">
    <property type="component" value="Unassembled WGS sequence"/>
</dbReference>
<dbReference type="PANTHER" id="PTHR42658:SF1">
    <property type="entry name" value="HYDROLASE TATD"/>
    <property type="match status" value="1"/>
</dbReference>
<keyword evidence="1 2" id="KW-0378">Hydrolase</keyword>
<dbReference type="RefSeq" id="WP_171643573.1">
    <property type="nucleotide sequence ID" value="NZ_WHOA01000090.1"/>
</dbReference>
<dbReference type="SUPFAM" id="SSF51556">
    <property type="entry name" value="Metallo-dependent hydrolases"/>
    <property type="match status" value="1"/>
</dbReference>
<protein>
    <submittedName>
        <fullName evidence="2">Hydrolase TatD</fullName>
    </submittedName>
</protein>
<dbReference type="PANTHER" id="PTHR42658">
    <property type="entry name" value="HYDROLASE TATD"/>
    <property type="match status" value="1"/>
</dbReference>
<comment type="similarity">
    <text evidence="1">Belongs to the metallo-dependent hydrolases superfamily.</text>
</comment>
<dbReference type="InterPro" id="IPR001130">
    <property type="entry name" value="TatD-like"/>
</dbReference>
<evidence type="ECO:0000313" key="2">
    <source>
        <dbReference type="EMBL" id="NOU72270.1"/>
    </source>
</evidence>
<comment type="caution">
    <text evidence="2">The sequence shown here is derived from an EMBL/GenBank/DDBJ whole genome shotgun (WGS) entry which is preliminary data.</text>
</comment>
<reference evidence="2 3" key="1">
    <citation type="submission" date="2019-10" db="EMBL/GenBank/DDBJ databases">
        <title>Description of Paenibacillus terrestris sp. nov.</title>
        <authorList>
            <person name="Carlier A."/>
            <person name="Qi S."/>
        </authorList>
    </citation>
    <scope>NUCLEOTIDE SEQUENCE [LARGE SCALE GENOMIC DNA]</scope>
    <source>
        <strain evidence="2 3">LMG 31458</strain>
    </source>
</reference>
<organism evidence="2 3">
    <name type="scientific">Paenibacillus phytorum</name>
    <dbReference type="NCBI Taxonomy" id="2654977"/>
    <lineage>
        <taxon>Bacteria</taxon>
        <taxon>Bacillati</taxon>
        <taxon>Bacillota</taxon>
        <taxon>Bacilli</taxon>
        <taxon>Bacillales</taxon>
        <taxon>Paenibacillaceae</taxon>
        <taxon>Paenibacillus</taxon>
    </lineage>
</organism>
<evidence type="ECO:0000313" key="3">
    <source>
        <dbReference type="Proteomes" id="UP000616779"/>
    </source>
</evidence>
<name>A0ABX1XUQ6_9BACL</name>
<dbReference type="Gene3D" id="3.20.20.140">
    <property type="entry name" value="Metal-dependent hydrolases"/>
    <property type="match status" value="1"/>
</dbReference>
<dbReference type="InterPro" id="IPR032466">
    <property type="entry name" value="Metal_Hydrolase"/>
</dbReference>
<gene>
    <name evidence="2" type="ORF">GC098_12685</name>
</gene>
<dbReference type="PIRSF" id="PIRSF005295">
    <property type="entry name" value="UCP005295_TatD"/>
    <property type="match status" value="1"/>
</dbReference>
<dbReference type="InterPro" id="IPR012022">
    <property type="entry name" value="UCP005295"/>
</dbReference>
<dbReference type="GO" id="GO:0016787">
    <property type="term" value="F:hydrolase activity"/>
    <property type="evidence" value="ECO:0007669"/>
    <property type="project" value="UniProtKB-KW"/>
</dbReference>
<sequence>MRIIDPHVHMYSRTVDDYERMSLSGIEIVVEPAFWLGSERTSVHTYYDYFRHILDFEPTRAKKYDIEHYSCIAANPKEANNLELALQVVEGMEPFLEHPRCLAVGEIGFDKITDAEEQVMRKQLELAKKMDMLVMVHIPHFNKREGTKRTIAILEEIGMRPEKVLLDHNIEETVDLALEYGAWAGMTIYPGKITPERAIAIMKQHGTDRVMINSACDWGPADPISVPRTCKRMKEAGFSQEEIQKVVWNNPYEFYKMSGKLHV</sequence>
<dbReference type="EMBL" id="WHOA01000090">
    <property type="protein sequence ID" value="NOU72270.1"/>
    <property type="molecule type" value="Genomic_DNA"/>
</dbReference>
<accession>A0ABX1XUQ6</accession>
<dbReference type="Pfam" id="PF01026">
    <property type="entry name" value="TatD_DNase"/>
    <property type="match status" value="1"/>
</dbReference>
<keyword evidence="1" id="KW-0479">Metal-binding</keyword>
<proteinExistence type="inferred from homology"/>